<proteinExistence type="predicted"/>
<reference evidence="1 2" key="1">
    <citation type="submission" date="2017-10" db="EMBL/GenBank/DDBJ databases">
        <title>Comparative genomics in systemic dimorphic fungi from Ajellomycetaceae.</title>
        <authorList>
            <person name="Munoz J.F."/>
            <person name="Mcewen J.G."/>
            <person name="Clay O.K."/>
            <person name="Cuomo C.A."/>
        </authorList>
    </citation>
    <scope>NUCLEOTIDE SEQUENCE [LARGE SCALE GENOMIC DNA]</scope>
    <source>
        <strain evidence="1 2">UAMH7299</strain>
    </source>
</reference>
<gene>
    <name evidence="1" type="ORF">AJ80_04704</name>
</gene>
<keyword evidence="2" id="KW-1185">Reference proteome</keyword>
<comment type="caution">
    <text evidence="1">The sequence shown here is derived from an EMBL/GenBank/DDBJ whole genome shotgun (WGS) entry which is preliminary data.</text>
</comment>
<dbReference type="EMBL" id="PDNA01000062">
    <property type="protein sequence ID" value="PGH17696.1"/>
    <property type="molecule type" value="Genomic_DNA"/>
</dbReference>
<dbReference type="OrthoDB" id="4406347at2759"/>
<sequence>MECNTRARIDEILAKTNSIDDLDLDTVAELRGTLAGRFPIEKFQVDLGDWQKWSDEHQEVYGIEYDAQNSHIIIKATGSPLHEAATGAVGEWLQGIRDCLSKETGNEFVCIRSADVDLGGEYNGSEKAPDEGLRQVGEQYPLVAVEVAVSETSKKVFEDAARWLNGSDGCTKLVIVVDIKERMSRNTETTDWGLSKDILGQLNVRDLTKHILQWHQDNKSSLVGSFQASFYLCFQNQQPRQVWKCEFSLEELEPRCFTFEGVDYITKKELLPELDESDCFPLPLQDLSTRMRVCLIDHELKRASSKAREKLKEIQKIPSQKKDGV</sequence>
<accession>A0A2B7Y862</accession>
<dbReference type="Proteomes" id="UP000224634">
    <property type="component" value="Unassembled WGS sequence"/>
</dbReference>
<protein>
    <recommendedName>
        <fullName evidence="3">Restriction endonuclease domain-containing protein</fullName>
    </recommendedName>
</protein>
<name>A0A2B7Y862_POLH7</name>
<dbReference type="AlphaFoldDB" id="A0A2B7Y862"/>
<evidence type="ECO:0008006" key="3">
    <source>
        <dbReference type="Google" id="ProtNLM"/>
    </source>
</evidence>
<evidence type="ECO:0000313" key="2">
    <source>
        <dbReference type="Proteomes" id="UP000224634"/>
    </source>
</evidence>
<evidence type="ECO:0000313" key="1">
    <source>
        <dbReference type="EMBL" id="PGH17696.1"/>
    </source>
</evidence>
<organism evidence="1 2">
    <name type="scientific">Polytolypa hystricis (strain UAMH7299)</name>
    <dbReference type="NCBI Taxonomy" id="1447883"/>
    <lineage>
        <taxon>Eukaryota</taxon>
        <taxon>Fungi</taxon>
        <taxon>Dikarya</taxon>
        <taxon>Ascomycota</taxon>
        <taxon>Pezizomycotina</taxon>
        <taxon>Eurotiomycetes</taxon>
        <taxon>Eurotiomycetidae</taxon>
        <taxon>Onygenales</taxon>
        <taxon>Onygenales incertae sedis</taxon>
        <taxon>Polytolypa</taxon>
    </lineage>
</organism>